<feature type="compositionally biased region" description="Polar residues" evidence="5">
    <location>
        <begin position="114"/>
        <end position="134"/>
    </location>
</feature>
<feature type="region of interest" description="Disordered" evidence="5">
    <location>
        <begin position="50"/>
        <end position="138"/>
    </location>
</feature>
<evidence type="ECO:0000313" key="7">
    <source>
        <dbReference type="EMBL" id="GAB0132260.1"/>
    </source>
</evidence>
<gene>
    <name evidence="7" type="primary">g701</name>
    <name evidence="7" type="ORF">EsDP_00000701</name>
</gene>
<dbReference type="EMBL" id="BAAFGZ010000013">
    <property type="protein sequence ID" value="GAB0132260.1"/>
    <property type="molecule type" value="Genomic_DNA"/>
</dbReference>
<evidence type="ECO:0000256" key="3">
    <source>
        <dbReference type="ARBA" id="ARBA00022842"/>
    </source>
</evidence>
<dbReference type="InterPro" id="IPR052279">
    <property type="entry name" value="EngB_GTPase"/>
</dbReference>
<keyword evidence="1" id="KW-0479">Metal-binding</keyword>
<dbReference type="InterPro" id="IPR006073">
    <property type="entry name" value="GTP-bd"/>
</dbReference>
<organism evidence="7 8">
    <name type="scientific">Epichloe bromicola</name>
    <dbReference type="NCBI Taxonomy" id="79588"/>
    <lineage>
        <taxon>Eukaryota</taxon>
        <taxon>Fungi</taxon>
        <taxon>Dikarya</taxon>
        <taxon>Ascomycota</taxon>
        <taxon>Pezizomycotina</taxon>
        <taxon>Sordariomycetes</taxon>
        <taxon>Hypocreomycetidae</taxon>
        <taxon>Hypocreales</taxon>
        <taxon>Clavicipitaceae</taxon>
        <taxon>Epichloe</taxon>
    </lineage>
</organism>
<evidence type="ECO:0000259" key="6">
    <source>
        <dbReference type="PROSITE" id="PS51706"/>
    </source>
</evidence>
<keyword evidence="4" id="KW-0342">GTP-binding</keyword>
<proteinExistence type="predicted"/>
<keyword evidence="2" id="KW-0547">Nucleotide-binding</keyword>
<comment type="caution">
    <text evidence="7">The sequence shown here is derived from an EMBL/GenBank/DDBJ whole genome shotgun (WGS) entry which is preliminary data.</text>
</comment>
<sequence length="415" mass="44776">MSELSVAGNGHAVHAADTAEKAPCSAIACYKDSSRNDLSFLRVDASVYKTAADEGSGRGSSESSRHSSGRRFTSRTNRDQSPEGSGKGGLVVGVDDDDDDDDECSLTAPRSHLILNTRQRTSSRDPASPTTKSHLTTRTTQLQARQVSAAEKFFFHRHEFLYSAESMRHHPTNTHVPEIIILGASNVGKSTFLNALVGSSSAARVSQRPGRTTLMNAFGVGPLPKIPRASLPKGTAPPKHSLVLVDTPGYGYRSQASWGDAVVKYLQSRRMLRGAVVLLSSEKKLLPEDRWMLRTLAEANTRTVVVLTKADKGRAGWADKCVSMADAIQSELELLDQEFGGRWRDSDGAALSIIYVTSAGMETSGKLRNGAGMGGVRTAILEMAGFTLQDTVTKKAETVTYSGPIVSFDDIQWRT</sequence>
<protein>
    <recommendedName>
        <fullName evidence="6">EngB-type G domain-containing protein</fullName>
    </recommendedName>
</protein>
<evidence type="ECO:0000313" key="8">
    <source>
        <dbReference type="Proteomes" id="UP001562357"/>
    </source>
</evidence>
<evidence type="ECO:0000256" key="5">
    <source>
        <dbReference type="SAM" id="MobiDB-lite"/>
    </source>
</evidence>
<keyword evidence="3" id="KW-0460">Magnesium</keyword>
<evidence type="ECO:0000256" key="1">
    <source>
        <dbReference type="ARBA" id="ARBA00022723"/>
    </source>
</evidence>
<feature type="compositionally biased region" description="Acidic residues" evidence="5">
    <location>
        <begin position="94"/>
        <end position="104"/>
    </location>
</feature>
<dbReference type="Gene3D" id="3.40.50.300">
    <property type="entry name" value="P-loop containing nucleotide triphosphate hydrolases"/>
    <property type="match status" value="1"/>
</dbReference>
<dbReference type="InterPro" id="IPR027417">
    <property type="entry name" value="P-loop_NTPase"/>
</dbReference>
<dbReference type="Pfam" id="PF01926">
    <property type="entry name" value="MMR_HSR1"/>
    <property type="match status" value="1"/>
</dbReference>
<dbReference type="InterPro" id="IPR030393">
    <property type="entry name" value="G_ENGB_dom"/>
</dbReference>
<feature type="domain" description="EngB-type G" evidence="6">
    <location>
        <begin position="175"/>
        <end position="386"/>
    </location>
</feature>
<dbReference type="SUPFAM" id="SSF52540">
    <property type="entry name" value="P-loop containing nucleoside triphosphate hydrolases"/>
    <property type="match status" value="1"/>
</dbReference>
<evidence type="ECO:0000256" key="2">
    <source>
        <dbReference type="ARBA" id="ARBA00022741"/>
    </source>
</evidence>
<dbReference type="PANTHER" id="PTHR46498:SF1">
    <property type="entry name" value="GTP-BINDING PROTEIN 8"/>
    <property type="match status" value="1"/>
</dbReference>
<reference evidence="8" key="1">
    <citation type="submission" date="2024-06" db="EMBL/GenBank/DDBJ databases">
        <title>Draft Genome Sequences of Epichloe bromicola Strains Isolated from Elymus ciliaris.</title>
        <authorList>
            <consortium name="Epichloe bromicola genome sequencing consortium"/>
            <person name="Miura A."/>
            <person name="Imano S."/>
            <person name="Ashida A."/>
            <person name="Sato I."/>
            <person name="Chiba S."/>
            <person name="Tanaka A."/>
            <person name="Camagna M."/>
            <person name="Takemoto D."/>
        </authorList>
    </citation>
    <scope>NUCLEOTIDE SEQUENCE [LARGE SCALE GENOMIC DNA]</scope>
    <source>
        <strain evidence="8">DP</strain>
    </source>
</reference>
<name>A0ABQ0CFP5_9HYPO</name>
<dbReference type="CDD" id="cd01876">
    <property type="entry name" value="YihA_EngB"/>
    <property type="match status" value="1"/>
</dbReference>
<dbReference type="PANTHER" id="PTHR46498">
    <property type="entry name" value="GTP-BINDING PROTEIN 8"/>
    <property type="match status" value="1"/>
</dbReference>
<accession>A0ABQ0CFP5</accession>
<keyword evidence="8" id="KW-1185">Reference proteome</keyword>
<evidence type="ECO:0000256" key="4">
    <source>
        <dbReference type="ARBA" id="ARBA00023134"/>
    </source>
</evidence>
<dbReference type="Proteomes" id="UP001562357">
    <property type="component" value="Unassembled WGS sequence"/>
</dbReference>
<dbReference type="PROSITE" id="PS51706">
    <property type="entry name" value="G_ENGB"/>
    <property type="match status" value="1"/>
</dbReference>